<dbReference type="GO" id="GO:0005765">
    <property type="term" value="C:lysosomal membrane"/>
    <property type="evidence" value="ECO:0007669"/>
    <property type="project" value="UniProtKB-SubCell"/>
</dbReference>
<keyword evidence="6" id="KW-0472">Membrane</keyword>
<comment type="subcellular location">
    <subcellularLocation>
        <location evidence="9">Lysosome membrane</location>
        <topology evidence="9">Peripheral membrane protein</topology>
    </subcellularLocation>
    <subcellularLocation>
        <location evidence="1">Secreted</location>
    </subcellularLocation>
</comment>
<keyword evidence="4 11" id="KW-0732">Signal</keyword>
<keyword evidence="14" id="KW-1185">Reference proteome</keyword>
<evidence type="ECO:0000256" key="6">
    <source>
        <dbReference type="ARBA" id="ARBA00023136"/>
    </source>
</evidence>
<dbReference type="GO" id="GO:0004566">
    <property type="term" value="F:beta-glucuronidase activity"/>
    <property type="evidence" value="ECO:0007669"/>
    <property type="project" value="TreeGrafter"/>
</dbReference>
<gene>
    <name evidence="13" type="ORF">AXG93_763s1230</name>
    <name evidence="12" type="ORF">Mp_6g11020</name>
</gene>
<name>A0A176WPR6_MARPO</name>
<evidence type="ECO:0000256" key="9">
    <source>
        <dbReference type="ARBA" id="ARBA00023765"/>
    </source>
</evidence>
<sequence length="553" mass="60567">MPASLLRVVLLWMLASSVYCGDTQSTFFEELKTHIVINTSRVVATLDETFLCATLDWWPSSKCNYGSCPWGHAGLLNLDLGNPLLERTLAGLAPFTIRIGGTLQDLVVYNVGDHISTEPCLPFVYNASALFSYTGGCLPMEKWDAMNELFKKTGVSVAFGLNALYGRSKSSDYNVVGPWNPSNAANFIRYTHDRAYPVTAWQLGNELLGAGIGKVVAPDLYAADVLKLRNVVDEIYQGDTTKPVIVAPDSFYDVGSKEIPKFLKSSGPNVVDVVTRHIYNLGAGVTETNELIGRVLSRVYADNEAAKYKSMQSVLQEYPQTTAWVGEAGGAYNSGHHQVSDAFIFAFWYLDQLGMASRYNNQAFCRQSFIGGHYGLVDANFNPNPDYYGALLWRQFMGRGVLVVDVINGTNDVRAYAHCQKDKKGGLTLLVLNYSNTTKHNLDVSLLGFSTPTELHNYRKLLADEECEAASCHKNTEDSSGSLRLEYHMSPANGMITSQTVLLNGQPLQITPTGQLPTLSPISVDSSSPISLDPLTYAYVVIPNAHAPACLVD</sequence>
<dbReference type="InterPro" id="IPR017853">
    <property type="entry name" value="GH"/>
</dbReference>
<evidence type="ECO:0008006" key="16">
    <source>
        <dbReference type="Google" id="ProtNLM"/>
    </source>
</evidence>
<dbReference type="FunFam" id="3.20.20.80:FF:000023">
    <property type="entry name" value="heparanase-like protein 3"/>
    <property type="match status" value="1"/>
</dbReference>
<dbReference type="PANTHER" id="PTHR14363:SF17">
    <property type="entry name" value="HEPARANASE-LIKE PROTEIN 3"/>
    <property type="match status" value="1"/>
</dbReference>
<dbReference type="Gene3D" id="3.20.20.80">
    <property type="entry name" value="Glycosidases"/>
    <property type="match status" value="1"/>
</dbReference>
<evidence type="ECO:0000256" key="7">
    <source>
        <dbReference type="ARBA" id="ARBA00023180"/>
    </source>
</evidence>
<dbReference type="EMBL" id="AP019871">
    <property type="protein sequence ID" value="BBN14359.1"/>
    <property type="molecule type" value="Genomic_DNA"/>
</dbReference>
<dbReference type="Pfam" id="PF03662">
    <property type="entry name" value="Glyco_hydro_79n"/>
    <property type="match status" value="1"/>
</dbReference>
<dbReference type="GO" id="GO:0005576">
    <property type="term" value="C:extracellular region"/>
    <property type="evidence" value="ECO:0007669"/>
    <property type="project" value="UniProtKB-SubCell"/>
</dbReference>
<evidence type="ECO:0000313" key="13">
    <source>
        <dbReference type="EMBL" id="OAE35089.1"/>
    </source>
</evidence>
<protein>
    <recommendedName>
        <fullName evidence="16">Beta-glucuronidase C-terminal domain-containing protein</fullName>
    </recommendedName>
</protein>
<dbReference type="GO" id="GO:0009505">
    <property type="term" value="C:plant-type cell wall"/>
    <property type="evidence" value="ECO:0007669"/>
    <property type="project" value="TreeGrafter"/>
</dbReference>
<evidence type="ECO:0000256" key="4">
    <source>
        <dbReference type="ARBA" id="ARBA00022729"/>
    </source>
</evidence>
<dbReference type="Proteomes" id="UP001162541">
    <property type="component" value="Chromosome 6"/>
</dbReference>
<evidence type="ECO:0000256" key="1">
    <source>
        <dbReference type="ARBA" id="ARBA00004613"/>
    </source>
</evidence>
<reference evidence="15" key="3">
    <citation type="journal article" date="2020" name="Curr. Biol.">
        <title>Chromatin organization in early land plants reveals an ancestral association between H3K27me3, transposons, and constitutive heterochromatin.</title>
        <authorList>
            <person name="Montgomery S.A."/>
            <person name="Tanizawa Y."/>
            <person name="Galik B."/>
            <person name="Wang N."/>
            <person name="Ito T."/>
            <person name="Mochizuki T."/>
            <person name="Akimcheva S."/>
            <person name="Bowman J.L."/>
            <person name="Cognat V."/>
            <person name="Marechal-Drouard L."/>
            <person name="Ekker H."/>
            <person name="Hong S.F."/>
            <person name="Kohchi T."/>
            <person name="Lin S.S."/>
            <person name="Liu L.D."/>
            <person name="Nakamura Y."/>
            <person name="Valeeva L.R."/>
            <person name="Shakirov E.V."/>
            <person name="Shippen D.E."/>
            <person name="Wei W.L."/>
            <person name="Yagura M."/>
            <person name="Yamaoka S."/>
            <person name="Yamato K.T."/>
            <person name="Liu C."/>
            <person name="Berger F."/>
        </authorList>
    </citation>
    <scope>NUCLEOTIDE SEQUENCE [LARGE SCALE GENOMIC DNA]</scope>
    <source>
        <strain evidence="15">Tak-1</strain>
    </source>
</reference>
<reference evidence="13 14" key="1">
    <citation type="submission" date="2016-03" db="EMBL/GenBank/DDBJ databases">
        <title>Mechanisms controlling the formation of the plant cell surface in tip-growing cells are functionally conserved among land plants.</title>
        <authorList>
            <person name="Honkanen S."/>
            <person name="Jones V.A."/>
            <person name="Morieri G."/>
            <person name="Champion C."/>
            <person name="Hetherington A.J."/>
            <person name="Kelly S."/>
            <person name="Saint-Marcoux D."/>
            <person name="Proust H."/>
            <person name="Prescott H."/>
            <person name="Dolan L."/>
        </authorList>
    </citation>
    <scope>NUCLEOTIDE SEQUENCE [LARGE SCALE GENOMIC DNA]</scope>
    <source>
        <strain evidence="14">cv. Tak-1 and cv. Tak-2</strain>
        <tissue evidence="13">Whole gametophyte</tissue>
    </source>
</reference>
<reference evidence="12" key="2">
    <citation type="journal article" date="2019" name="Curr. Biol.">
        <title>Chromatin organization in early land plants reveals an ancestral association between H3K27me3, transposons, and constitutive heterochromatin.</title>
        <authorList>
            <person name="Montgomery S.A."/>
            <person name="Tanizawa Y."/>
            <person name="Galik B."/>
            <person name="Wang N."/>
            <person name="Ito T."/>
            <person name="Mochizuki T."/>
            <person name="Akimcheva S."/>
            <person name="Bowman J."/>
            <person name="Cognat V."/>
            <person name="Drouard L."/>
            <person name="Ekker H."/>
            <person name="Houng S."/>
            <person name="Kohchi T."/>
            <person name="Lin S."/>
            <person name="Liu L.D."/>
            <person name="Nakamura Y."/>
            <person name="Valeeva L.R."/>
            <person name="Shakirov E.V."/>
            <person name="Shippen D.E."/>
            <person name="Wei W."/>
            <person name="Yagura M."/>
            <person name="Yamaoka S."/>
            <person name="Yamato K.T."/>
            <person name="Liu C."/>
            <person name="Berger F."/>
        </authorList>
    </citation>
    <scope>NUCLEOTIDE SEQUENCE [LARGE SCALE GENOMIC DNA]</scope>
    <source>
        <strain evidence="12">Tak-1</strain>
    </source>
</reference>
<feature type="signal peptide" evidence="11">
    <location>
        <begin position="1"/>
        <end position="20"/>
    </location>
</feature>
<accession>A0A176WPR6</accession>
<feature type="chain" id="PRO_5042333835" description="Beta-glucuronidase C-terminal domain-containing protein" evidence="11">
    <location>
        <begin position="21"/>
        <end position="553"/>
    </location>
</feature>
<dbReference type="InterPro" id="IPR005199">
    <property type="entry name" value="Glyco_hydro_79"/>
</dbReference>
<dbReference type="AlphaFoldDB" id="A0A176WPR6"/>
<comment type="function">
    <text evidence="10">Endoglycosidase which is a cell surface and extracellular matrix-degrading enzyme. Cleaves heparan sulfate proteoglycans (HSPGs) into heparan sulfate side chains and core proteoglycans.</text>
</comment>
<evidence type="ECO:0000256" key="5">
    <source>
        <dbReference type="ARBA" id="ARBA00022801"/>
    </source>
</evidence>
<evidence type="ECO:0000256" key="3">
    <source>
        <dbReference type="ARBA" id="ARBA00022525"/>
    </source>
</evidence>
<evidence type="ECO:0000256" key="10">
    <source>
        <dbReference type="ARBA" id="ARBA00055929"/>
    </source>
</evidence>
<dbReference type="SUPFAM" id="SSF51445">
    <property type="entry name" value="(Trans)glycosidases"/>
    <property type="match status" value="1"/>
</dbReference>
<dbReference type="PANTHER" id="PTHR14363">
    <property type="entry name" value="HEPARANASE-RELATED"/>
    <property type="match status" value="1"/>
</dbReference>
<dbReference type="Proteomes" id="UP000077202">
    <property type="component" value="Unassembled WGS sequence"/>
</dbReference>
<evidence type="ECO:0000313" key="12">
    <source>
        <dbReference type="EMBL" id="BBN14359.1"/>
    </source>
</evidence>
<evidence type="ECO:0000313" key="14">
    <source>
        <dbReference type="Proteomes" id="UP000077202"/>
    </source>
</evidence>
<organism evidence="13 14">
    <name type="scientific">Marchantia polymorpha subsp. ruderalis</name>
    <dbReference type="NCBI Taxonomy" id="1480154"/>
    <lineage>
        <taxon>Eukaryota</taxon>
        <taxon>Viridiplantae</taxon>
        <taxon>Streptophyta</taxon>
        <taxon>Embryophyta</taxon>
        <taxon>Marchantiophyta</taxon>
        <taxon>Marchantiopsida</taxon>
        <taxon>Marchantiidae</taxon>
        <taxon>Marchantiales</taxon>
        <taxon>Marchantiaceae</taxon>
        <taxon>Marchantia</taxon>
    </lineage>
</organism>
<evidence type="ECO:0000256" key="2">
    <source>
        <dbReference type="ARBA" id="ARBA00009800"/>
    </source>
</evidence>
<keyword evidence="3" id="KW-0964">Secreted</keyword>
<proteinExistence type="inferred from homology"/>
<evidence type="ECO:0000313" key="15">
    <source>
        <dbReference type="Proteomes" id="UP001162541"/>
    </source>
</evidence>
<comment type="similarity">
    <text evidence="2">Belongs to the glycosyl hydrolase 79 family.</text>
</comment>
<evidence type="ECO:0000256" key="11">
    <source>
        <dbReference type="SAM" id="SignalP"/>
    </source>
</evidence>
<dbReference type="EMBL" id="LVLJ01000267">
    <property type="protein sequence ID" value="OAE35089.1"/>
    <property type="molecule type" value="Genomic_DNA"/>
</dbReference>
<keyword evidence="8" id="KW-0458">Lysosome</keyword>
<keyword evidence="7" id="KW-0325">Glycoprotein</keyword>
<evidence type="ECO:0000256" key="8">
    <source>
        <dbReference type="ARBA" id="ARBA00023228"/>
    </source>
</evidence>
<keyword evidence="5" id="KW-0378">Hydrolase</keyword>